<dbReference type="InterPro" id="IPR004358">
    <property type="entry name" value="Sig_transdc_His_kin-like_C"/>
</dbReference>
<evidence type="ECO:0000256" key="4">
    <source>
        <dbReference type="PROSITE-ProRule" id="PRU00169"/>
    </source>
</evidence>
<comment type="catalytic activity">
    <reaction evidence="1">
        <text>ATP + protein L-histidine = ADP + protein N-phospho-L-histidine.</text>
        <dbReference type="EC" id="2.7.13.3"/>
    </reaction>
</comment>
<evidence type="ECO:0000256" key="2">
    <source>
        <dbReference type="ARBA" id="ARBA00012438"/>
    </source>
</evidence>
<dbReference type="Pfam" id="PF02518">
    <property type="entry name" value="HATPase_c"/>
    <property type="match status" value="1"/>
</dbReference>
<dbReference type="InterPro" id="IPR003594">
    <property type="entry name" value="HATPase_dom"/>
</dbReference>
<dbReference type="SUPFAM" id="SSF47384">
    <property type="entry name" value="Homodimeric domain of signal transducing histidine kinase"/>
    <property type="match status" value="1"/>
</dbReference>
<comment type="caution">
    <text evidence="7">The sequence shown here is derived from an EMBL/GenBank/DDBJ whole genome shotgun (WGS) entry which is preliminary data.</text>
</comment>
<reference evidence="7 8" key="1">
    <citation type="submission" date="2018-06" db="EMBL/GenBank/DDBJ databases">
        <title>Genomic Encyclopedia of Type Strains, Phase III (KMG-III): the genomes of soil and plant-associated and newly described type strains.</title>
        <authorList>
            <person name="Whitman W."/>
        </authorList>
    </citation>
    <scope>NUCLEOTIDE SEQUENCE [LARGE SCALE GENOMIC DNA]</scope>
    <source>
        <strain evidence="7 8">CGMCC 1.12504</strain>
    </source>
</reference>
<keyword evidence="3 4" id="KW-0597">Phosphoprotein</keyword>
<dbReference type="PANTHER" id="PTHR43547">
    <property type="entry name" value="TWO-COMPONENT HISTIDINE KINASE"/>
    <property type="match status" value="1"/>
</dbReference>
<dbReference type="Gene3D" id="3.30.565.10">
    <property type="entry name" value="Histidine kinase-like ATPase, C-terminal domain"/>
    <property type="match status" value="1"/>
</dbReference>
<dbReference type="PANTHER" id="PTHR43547:SF2">
    <property type="entry name" value="HYBRID SIGNAL TRANSDUCTION HISTIDINE KINASE C"/>
    <property type="match status" value="1"/>
</dbReference>
<organism evidence="7 8">
    <name type="scientific">Flavobacterium lacus</name>
    <dbReference type="NCBI Taxonomy" id="1353778"/>
    <lineage>
        <taxon>Bacteria</taxon>
        <taxon>Pseudomonadati</taxon>
        <taxon>Bacteroidota</taxon>
        <taxon>Flavobacteriia</taxon>
        <taxon>Flavobacteriales</taxon>
        <taxon>Flavobacteriaceae</taxon>
        <taxon>Flavobacterium</taxon>
    </lineage>
</organism>
<accession>A0A328WS41</accession>
<evidence type="ECO:0000259" key="6">
    <source>
        <dbReference type="PROSITE" id="PS50110"/>
    </source>
</evidence>
<feature type="modified residue" description="4-aspartylphosphate" evidence="4">
    <location>
        <position position="53"/>
    </location>
</feature>
<dbReference type="InterPro" id="IPR036097">
    <property type="entry name" value="HisK_dim/P_sf"/>
</dbReference>
<dbReference type="EMBL" id="QLSV01000010">
    <property type="protein sequence ID" value="RAR47257.1"/>
    <property type="molecule type" value="Genomic_DNA"/>
</dbReference>
<dbReference type="PROSITE" id="PS50109">
    <property type="entry name" value="HIS_KIN"/>
    <property type="match status" value="1"/>
</dbReference>
<evidence type="ECO:0000313" key="8">
    <source>
        <dbReference type="Proteomes" id="UP000249518"/>
    </source>
</evidence>
<keyword evidence="7" id="KW-0418">Kinase</keyword>
<sequence length="351" mass="40570">MKTKILLVEDEQNIRETLYELLTLNNYEVQFADQGFKAMKILRQWLPNIIISDIMMPGCNGYEFHRLVRENPVFNNIPFIFLTAKKAEEELSHANMIGVDAFITKPFKSKELISVIETRISRHEEIKNNYDLLDVHFDDYMVHEIYSPLKRIMGVTSFLIQNSDKSDEYFRHITSIEGYANQLNRTLSNIIMYQKIISDAYFFQKDAITDPQNCYMELVAKLPRERKKKITSFFKKANVAIARIDLLTVLNEILENAFKFTDKKEAISIKGSSSLKSYTIKIKDYGKGMNAEQIEKIGPFVQFYNSIDDKQGLGLGLFISKKIIENYHGQLVITSEEGVGTEVEITLPIIL</sequence>
<protein>
    <recommendedName>
        <fullName evidence="2">histidine kinase</fullName>
        <ecNumber evidence="2">2.7.13.3</ecNumber>
    </recommendedName>
</protein>
<dbReference type="CDD" id="cd17574">
    <property type="entry name" value="REC_OmpR"/>
    <property type="match status" value="1"/>
</dbReference>
<dbReference type="InterPro" id="IPR005467">
    <property type="entry name" value="His_kinase_dom"/>
</dbReference>
<dbReference type="InterPro" id="IPR011006">
    <property type="entry name" value="CheY-like_superfamily"/>
</dbReference>
<dbReference type="SMART" id="SM00448">
    <property type="entry name" value="REC"/>
    <property type="match status" value="1"/>
</dbReference>
<dbReference type="SMART" id="SM00387">
    <property type="entry name" value="HATPase_c"/>
    <property type="match status" value="1"/>
</dbReference>
<evidence type="ECO:0000256" key="1">
    <source>
        <dbReference type="ARBA" id="ARBA00000085"/>
    </source>
</evidence>
<dbReference type="PRINTS" id="PR00344">
    <property type="entry name" value="BCTRLSENSOR"/>
</dbReference>
<gene>
    <name evidence="7" type="ORF">B0I10_11050</name>
</gene>
<dbReference type="SUPFAM" id="SSF52172">
    <property type="entry name" value="CheY-like"/>
    <property type="match status" value="1"/>
</dbReference>
<evidence type="ECO:0000259" key="5">
    <source>
        <dbReference type="PROSITE" id="PS50109"/>
    </source>
</evidence>
<dbReference type="RefSeq" id="WP_112086531.1">
    <property type="nucleotide sequence ID" value="NZ_QLSV01000010.1"/>
</dbReference>
<dbReference type="Proteomes" id="UP000249518">
    <property type="component" value="Unassembled WGS sequence"/>
</dbReference>
<dbReference type="InterPro" id="IPR001789">
    <property type="entry name" value="Sig_transdc_resp-reg_receiver"/>
</dbReference>
<keyword evidence="8" id="KW-1185">Reference proteome</keyword>
<dbReference type="PROSITE" id="PS50110">
    <property type="entry name" value="RESPONSE_REGULATORY"/>
    <property type="match status" value="1"/>
</dbReference>
<feature type="domain" description="Response regulatory" evidence="6">
    <location>
        <begin position="4"/>
        <end position="120"/>
    </location>
</feature>
<dbReference type="GO" id="GO:0000155">
    <property type="term" value="F:phosphorelay sensor kinase activity"/>
    <property type="evidence" value="ECO:0007669"/>
    <property type="project" value="InterPro"/>
</dbReference>
<dbReference type="SUPFAM" id="SSF55874">
    <property type="entry name" value="ATPase domain of HSP90 chaperone/DNA topoisomerase II/histidine kinase"/>
    <property type="match status" value="1"/>
</dbReference>
<proteinExistence type="predicted"/>
<dbReference type="OrthoDB" id="9781208at2"/>
<evidence type="ECO:0000313" key="7">
    <source>
        <dbReference type="EMBL" id="RAR47257.1"/>
    </source>
</evidence>
<dbReference type="Pfam" id="PF00072">
    <property type="entry name" value="Response_reg"/>
    <property type="match status" value="1"/>
</dbReference>
<evidence type="ECO:0000256" key="3">
    <source>
        <dbReference type="ARBA" id="ARBA00022553"/>
    </source>
</evidence>
<dbReference type="InterPro" id="IPR036890">
    <property type="entry name" value="HATPase_C_sf"/>
</dbReference>
<name>A0A328WS41_9FLAO</name>
<feature type="domain" description="Histidine kinase" evidence="5">
    <location>
        <begin position="140"/>
        <end position="351"/>
    </location>
</feature>
<keyword evidence="7" id="KW-0808">Transferase</keyword>
<dbReference type="Gene3D" id="3.40.50.2300">
    <property type="match status" value="1"/>
</dbReference>
<dbReference type="EC" id="2.7.13.3" evidence="2"/>
<dbReference type="AlphaFoldDB" id="A0A328WS41"/>